<evidence type="ECO:0000313" key="4">
    <source>
        <dbReference type="Proteomes" id="UP001187531"/>
    </source>
</evidence>
<dbReference type="InterPro" id="IPR012916">
    <property type="entry name" value="RED_N"/>
</dbReference>
<organism evidence="3 4">
    <name type="scientific">Artemia franciscana</name>
    <name type="common">Brine shrimp</name>
    <name type="synonym">Artemia sanfranciscana</name>
    <dbReference type="NCBI Taxonomy" id="6661"/>
    <lineage>
        <taxon>Eukaryota</taxon>
        <taxon>Metazoa</taxon>
        <taxon>Ecdysozoa</taxon>
        <taxon>Arthropoda</taxon>
        <taxon>Crustacea</taxon>
        <taxon>Branchiopoda</taxon>
        <taxon>Anostraca</taxon>
        <taxon>Artemiidae</taxon>
        <taxon>Artemia</taxon>
    </lineage>
</organism>
<dbReference type="Proteomes" id="UP001187531">
    <property type="component" value="Unassembled WGS sequence"/>
</dbReference>
<feature type="domain" description="RED-like N-terminal" evidence="2">
    <location>
        <begin position="66"/>
        <end position="123"/>
    </location>
</feature>
<comment type="caution">
    <text evidence="3">The sequence shown here is derived from an EMBL/GenBank/DDBJ whole genome shotgun (WGS) entry which is preliminary data.</text>
</comment>
<reference evidence="3" key="1">
    <citation type="submission" date="2023-07" db="EMBL/GenBank/DDBJ databases">
        <title>Chromosome-level genome assembly of Artemia franciscana.</title>
        <authorList>
            <person name="Jo E."/>
        </authorList>
    </citation>
    <scope>NUCLEOTIDE SEQUENCE</scope>
    <source>
        <tissue evidence="3">Whole body</tissue>
    </source>
</reference>
<feature type="region of interest" description="Disordered" evidence="1">
    <location>
        <begin position="90"/>
        <end position="123"/>
    </location>
</feature>
<protein>
    <recommendedName>
        <fullName evidence="2">RED-like N-terminal domain-containing protein</fullName>
    </recommendedName>
</protein>
<dbReference type="EMBL" id="JAVRJZ010000015">
    <property type="protein sequence ID" value="KAK2712849.1"/>
    <property type="molecule type" value="Genomic_DNA"/>
</dbReference>
<sequence>MLSFYIRAMTATRGEWATKVQAMVNYFDLTSTYGDNGESVSSSCLVAATTVDLLLLISILNDWVTSLYTKIKKEEEDQMAELAKKYRDRARERRDGINPDYNQAEHTTTSGGAYKAVAPDIRS</sequence>
<dbReference type="Pfam" id="PF07808">
    <property type="entry name" value="RED_N"/>
    <property type="match status" value="1"/>
</dbReference>
<accession>A0AA88HM77</accession>
<evidence type="ECO:0000259" key="2">
    <source>
        <dbReference type="Pfam" id="PF07808"/>
    </source>
</evidence>
<proteinExistence type="predicted"/>
<name>A0AA88HM77_ARTSF</name>
<keyword evidence="4" id="KW-1185">Reference proteome</keyword>
<evidence type="ECO:0000313" key="3">
    <source>
        <dbReference type="EMBL" id="KAK2712849.1"/>
    </source>
</evidence>
<gene>
    <name evidence="3" type="ORF">QYM36_011520</name>
</gene>
<evidence type="ECO:0000256" key="1">
    <source>
        <dbReference type="SAM" id="MobiDB-lite"/>
    </source>
</evidence>
<dbReference type="AlphaFoldDB" id="A0AA88HM77"/>
<feature type="compositionally biased region" description="Polar residues" evidence="1">
    <location>
        <begin position="100"/>
        <end position="111"/>
    </location>
</feature>